<evidence type="ECO:0000313" key="1">
    <source>
        <dbReference type="EMBL" id="TKY91853.1"/>
    </source>
</evidence>
<accession>A0AC61SB12</accession>
<comment type="caution">
    <text evidence="1">The sequence shown here is derived from an EMBL/GenBank/DDBJ whole genome shotgun (WGS) entry which is preliminary data.</text>
</comment>
<evidence type="ECO:0000313" key="2">
    <source>
        <dbReference type="Proteomes" id="UP000315423"/>
    </source>
</evidence>
<organism evidence="1 2">
    <name type="scientific">Candidatus Methanomarinus sp</name>
    <dbReference type="NCBI Taxonomy" id="3386244"/>
    <lineage>
        <taxon>Archaea</taxon>
        <taxon>Methanobacteriati</taxon>
        <taxon>Methanobacteriota</taxon>
        <taxon>Stenosarchaea group</taxon>
        <taxon>Methanomicrobia</taxon>
        <taxon>Methanosarcinales</taxon>
        <taxon>ANME-2 cluster</taxon>
        <taxon>Candidatus Methanocomedenaceae</taxon>
        <taxon>Candidatus Methanomarinus</taxon>
    </lineage>
</organism>
<gene>
    <name evidence="1" type="ORF">C5S46_03685</name>
</gene>
<proteinExistence type="predicted"/>
<sequence>MQMGGGIPAGTILLLIADSGAGAEIFTKQFMYGGLKNGEEAFYFSSDHSIPEIRSDMDQFGWNVDAYEREGKVEFIDAYTPRFMNLLPMELKSKISAREFLKQGFDPFNQLKTTICQPRDSKYRGIIDSISYFLRAYDMNSVIEVIELMSSISKLTGSIHLIPIGAGLHDDITLNTMKYLADGVIEFYVKERGSMIERGMVIRKMRGLIVPNKSINFEITNGGIELETTSRVL</sequence>
<dbReference type="EMBL" id="QYBA01000120">
    <property type="protein sequence ID" value="TKY91853.1"/>
    <property type="molecule type" value="Genomic_DNA"/>
</dbReference>
<protein>
    <submittedName>
        <fullName evidence="1">Signal transduction protein</fullName>
    </submittedName>
</protein>
<reference evidence="1" key="1">
    <citation type="submission" date="2018-09" db="EMBL/GenBank/DDBJ databases">
        <title>A genomic encyclopedia of anaerobic methanotrophic archaea.</title>
        <authorList>
            <person name="Skennerton C.T."/>
            <person name="Chadwick G.L."/>
            <person name="Laso-Perez R."/>
            <person name="Leu A.O."/>
            <person name="Speth D.R."/>
            <person name="Yu H."/>
            <person name="Morgan-Lang C."/>
            <person name="Hatzenpichler R."/>
            <person name="Goudeau D."/>
            <person name="Malmstrom R."/>
            <person name="Woyke T."/>
            <person name="Hallam S."/>
            <person name="Tyson G.W."/>
            <person name="Wegener G."/>
            <person name="Boetius A."/>
            <person name="Orphan V.J."/>
        </authorList>
    </citation>
    <scope>NUCLEOTIDE SEQUENCE</scope>
    <source>
        <strain evidence="1">CONS3730D10UFb2</strain>
    </source>
</reference>
<dbReference type="Proteomes" id="UP000315423">
    <property type="component" value="Unassembled WGS sequence"/>
</dbReference>
<name>A0AC61SB12_9EURY</name>